<name>A0A3N0WYR5_9FLAO</name>
<evidence type="ECO:0000313" key="3">
    <source>
        <dbReference type="EMBL" id="ROI09811.1"/>
    </source>
</evidence>
<evidence type="ECO:0000313" key="4">
    <source>
        <dbReference type="Proteomes" id="UP000270224"/>
    </source>
</evidence>
<protein>
    <submittedName>
        <fullName evidence="3">Uncharacterized protein</fullName>
    </submittedName>
</protein>
<keyword evidence="2" id="KW-1133">Transmembrane helix</keyword>
<comment type="caution">
    <text evidence="3">The sequence shown here is derived from an EMBL/GenBank/DDBJ whole genome shotgun (WGS) entry which is preliminary data.</text>
</comment>
<keyword evidence="2" id="KW-0812">Transmembrane</keyword>
<dbReference type="Proteomes" id="UP000270224">
    <property type="component" value="Unassembled WGS sequence"/>
</dbReference>
<reference evidence="4" key="1">
    <citation type="submission" date="2018-11" db="EMBL/GenBank/DDBJ databases">
        <title>Proposal to divide the Flavobacteriaceae and reorganize its genera based on Amino Acid Identity values calculated from whole genome sequences.</title>
        <authorList>
            <person name="Nicholson A.C."/>
            <person name="Gulvik C.A."/>
            <person name="Whitney A.M."/>
            <person name="Humrighouse B.W."/>
            <person name="Bell M."/>
            <person name="Holmens B."/>
            <person name="Steigerwalt A."/>
            <person name="Villarma A."/>
            <person name="Sheth M."/>
            <person name="Batra D."/>
            <person name="Pryor J."/>
            <person name="Bernardet J.-F."/>
            <person name="Hugo C."/>
            <person name="Kampfer P."/>
            <person name="Newman J."/>
            <person name="Mcquiston J.R."/>
        </authorList>
    </citation>
    <scope>NUCLEOTIDE SEQUENCE [LARGE SCALE GENOMIC DNA]</scope>
    <source>
        <strain evidence="4">H3056</strain>
    </source>
</reference>
<keyword evidence="2" id="KW-0472">Membrane</keyword>
<feature type="coiled-coil region" evidence="1">
    <location>
        <begin position="129"/>
        <end position="177"/>
    </location>
</feature>
<keyword evidence="1" id="KW-0175">Coiled coil</keyword>
<evidence type="ECO:0000256" key="2">
    <source>
        <dbReference type="SAM" id="Phobius"/>
    </source>
</evidence>
<organism evidence="3 4">
    <name type="scientific">Kaistella daneshvariae</name>
    <dbReference type="NCBI Taxonomy" id="2487074"/>
    <lineage>
        <taxon>Bacteria</taxon>
        <taxon>Pseudomonadati</taxon>
        <taxon>Bacteroidota</taxon>
        <taxon>Flavobacteriia</taxon>
        <taxon>Flavobacteriales</taxon>
        <taxon>Weeksellaceae</taxon>
        <taxon>Chryseobacterium group</taxon>
        <taxon>Kaistella</taxon>
    </lineage>
</organism>
<evidence type="ECO:0000256" key="1">
    <source>
        <dbReference type="SAM" id="Coils"/>
    </source>
</evidence>
<accession>A0A3N0WYR5</accession>
<gene>
    <name evidence="3" type="ORF">EGI11_03370</name>
</gene>
<dbReference type="EMBL" id="RJUG01000002">
    <property type="protein sequence ID" value="ROI09811.1"/>
    <property type="molecule type" value="Genomic_DNA"/>
</dbReference>
<feature type="transmembrane region" description="Helical" evidence="2">
    <location>
        <begin position="183"/>
        <end position="203"/>
    </location>
</feature>
<proteinExistence type="predicted"/>
<feature type="coiled-coil region" evidence="1">
    <location>
        <begin position="16"/>
        <end position="71"/>
    </location>
</feature>
<dbReference type="AlphaFoldDB" id="A0A3N0WYR5"/>
<sequence length="209" mass="23707">MKKEVNRLKDESKTKTEFYEKSISELNAKISEIEIREVKTKTELEVKTTQISELKKERAELQEQLDKSERTNFDVLNPQGTVKVTDTKSGMSYEFEAGTGTKITNSTESTLSTKLQSVTESLSSQTQRAESLSKTVDEQQKTIKQKDSKIDQQSTKITELSEKIKKLQESLAKSVLKKGISPVVWVGLGMFILGAIQILWKIYKPRKLV</sequence>